<feature type="non-terminal residue" evidence="10">
    <location>
        <position position="113"/>
    </location>
</feature>
<evidence type="ECO:0000313" key="10">
    <source>
        <dbReference type="EMBL" id="JAS39293.1"/>
    </source>
</evidence>
<gene>
    <name evidence="10" type="ORF">g.46226</name>
</gene>
<dbReference type="GO" id="GO:0005742">
    <property type="term" value="C:mitochondrial outer membrane translocase complex"/>
    <property type="evidence" value="ECO:0007669"/>
    <property type="project" value="InterPro"/>
</dbReference>
<feature type="non-terminal residue" evidence="10">
    <location>
        <position position="1"/>
    </location>
</feature>
<proteinExistence type="inferred from homology"/>
<reference evidence="10" key="1">
    <citation type="submission" date="2015-11" db="EMBL/GenBank/DDBJ databases">
        <title>De novo transcriptome assembly of four potential Pierce s Disease insect vectors from Arizona vineyards.</title>
        <authorList>
            <person name="Tassone E.E."/>
        </authorList>
    </citation>
    <scope>NUCLEOTIDE SEQUENCE</scope>
</reference>
<dbReference type="PIRSF" id="PIRSF037707">
    <property type="entry name" value="MAS20_rcpt"/>
    <property type="match status" value="1"/>
</dbReference>
<keyword evidence="4" id="KW-0812">Transmembrane</keyword>
<keyword evidence="6" id="KW-0653">Protein transport</keyword>
<keyword evidence="5" id="KW-1000">Mitochondrion outer membrane</keyword>
<dbReference type="PRINTS" id="PR00351">
    <property type="entry name" value="OM20RECEPTOR"/>
</dbReference>
<comment type="subcellular location">
    <subcellularLocation>
        <location evidence="1">Mitochondrion outer membrane</location>
        <topology evidence="1">Single-pass membrane protein</topology>
    </subcellularLocation>
</comment>
<evidence type="ECO:0000256" key="8">
    <source>
        <dbReference type="ARBA" id="ARBA00023128"/>
    </source>
</evidence>
<dbReference type="GO" id="GO:0016031">
    <property type="term" value="P:tRNA import into mitochondrion"/>
    <property type="evidence" value="ECO:0007669"/>
    <property type="project" value="TreeGrafter"/>
</dbReference>
<evidence type="ECO:0000256" key="3">
    <source>
        <dbReference type="ARBA" id="ARBA00022448"/>
    </source>
</evidence>
<dbReference type="InterPro" id="IPR023392">
    <property type="entry name" value="Tom20_dom_sf"/>
</dbReference>
<keyword evidence="3" id="KW-0813">Transport</keyword>
<dbReference type="SUPFAM" id="SSF47157">
    <property type="entry name" value="Mitochondrial import receptor subunit Tom20"/>
    <property type="match status" value="1"/>
</dbReference>
<dbReference type="Gene3D" id="1.20.960.10">
    <property type="entry name" value="Mitochondrial outer membrane translocase complex, subunit Tom20 domain"/>
    <property type="match status" value="1"/>
</dbReference>
<dbReference type="PANTHER" id="PTHR12430">
    <property type="entry name" value="MITOCHONDRIAL IMPORT RECEPTOR SUBUNIT TOM20"/>
    <property type="match status" value="1"/>
</dbReference>
<evidence type="ECO:0000256" key="5">
    <source>
        <dbReference type="ARBA" id="ARBA00022787"/>
    </source>
</evidence>
<dbReference type="GO" id="GO:0006605">
    <property type="term" value="P:protein targeting"/>
    <property type="evidence" value="ECO:0007669"/>
    <property type="project" value="InterPro"/>
</dbReference>
<sequence>TSASLFLGYCIYFDWKRHRDPDFKKKLVERRYKKHQEEMKKYSVPEFRNAEEKNTFISQKLELGYNSFMMGQVYEAVDACYLAVRASEGSPQILHVLKTTFGPEFCQAIMSKY</sequence>
<comment type="similarity">
    <text evidence="2">Belongs to the Tom20 family.</text>
</comment>
<accession>A0A1B6EN37</accession>
<protein>
    <submittedName>
        <fullName evidence="10">Uncharacterized protein</fullName>
    </submittedName>
</protein>
<dbReference type="GO" id="GO:0006886">
    <property type="term" value="P:intracellular protein transport"/>
    <property type="evidence" value="ECO:0007669"/>
    <property type="project" value="InterPro"/>
</dbReference>
<dbReference type="PANTHER" id="PTHR12430:SF0">
    <property type="entry name" value="TRANSLOCASE OF OUTER MITOCHONDRIAL MEMBRANE 20"/>
    <property type="match status" value="1"/>
</dbReference>
<evidence type="ECO:0000256" key="4">
    <source>
        <dbReference type="ARBA" id="ARBA00022692"/>
    </source>
</evidence>
<dbReference type="GO" id="GO:0030150">
    <property type="term" value="P:protein import into mitochondrial matrix"/>
    <property type="evidence" value="ECO:0007669"/>
    <property type="project" value="TreeGrafter"/>
</dbReference>
<dbReference type="GO" id="GO:0030943">
    <property type="term" value="F:mitochondrion targeting sequence binding"/>
    <property type="evidence" value="ECO:0007669"/>
    <property type="project" value="TreeGrafter"/>
</dbReference>
<organism evidence="10">
    <name type="scientific">Cuerna arida</name>
    <dbReference type="NCBI Taxonomy" id="1464854"/>
    <lineage>
        <taxon>Eukaryota</taxon>
        <taxon>Metazoa</taxon>
        <taxon>Ecdysozoa</taxon>
        <taxon>Arthropoda</taxon>
        <taxon>Hexapoda</taxon>
        <taxon>Insecta</taxon>
        <taxon>Pterygota</taxon>
        <taxon>Neoptera</taxon>
        <taxon>Paraneoptera</taxon>
        <taxon>Hemiptera</taxon>
        <taxon>Auchenorrhyncha</taxon>
        <taxon>Membracoidea</taxon>
        <taxon>Cicadellidae</taxon>
        <taxon>Cicadellinae</taxon>
        <taxon>Proconiini</taxon>
        <taxon>Cuerna</taxon>
    </lineage>
</organism>
<evidence type="ECO:0000256" key="1">
    <source>
        <dbReference type="ARBA" id="ARBA00004572"/>
    </source>
</evidence>
<dbReference type="InterPro" id="IPR002056">
    <property type="entry name" value="MAS20"/>
</dbReference>
<dbReference type="Pfam" id="PF02064">
    <property type="entry name" value="MAS20"/>
    <property type="match status" value="1"/>
</dbReference>
<name>A0A1B6EN37_9HEMI</name>
<evidence type="ECO:0000256" key="9">
    <source>
        <dbReference type="ARBA" id="ARBA00023136"/>
    </source>
</evidence>
<dbReference type="EMBL" id="GECZ01030476">
    <property type="protein sequence ID" value="JAS39293.1"/>
    <property type="molecule type" value="Transcribed_RNA"/>
</dbReference>
<keyword evidence="9" id="KW-0472">Membrane</keyword>
<keyword evidence="7" id="KW-1133">Transmembrane helix</keyword>
<evidence type="ECO:0000256" key="6">
    <source>
        <dbReference type="ARBA" id="ARBA00022927"/>
    </source>
</evidence>
<evidence type="ECO:0000256" key="2">
    <source>
        <dbReference type="ARBA" id="ARBA00005792"/>
    </source>
</evidence>
<evidence type="ECO:0000256" key="7">
    <source>
        <dbReference type="ARBA" id="ARBA00022989"/>
    </source>
</evidence>
<dbReference type="GO" id="GO:0008320">
    <property type="term" value="F:protein transmembrane transporter activity"/>
    <property type="evidence" value="ECO:0007669"/>
    <property type="project" value="TreeGrafter"/>
</dbReference>
<dbReference type="AlphaFoldDB" id="A0A1B6EN37"/>
<keyword evidence="8" id="KW-0496">Mitochondrion</keyword>